<name>A0AA84ZC76_9TREM</name>
<evidence type="ECO:0000313" key="2">
    <source>
        <dbReference type="WBParaSite" id="SMRG1_24620.1"/>
    </source>
</evidence>
<sequence>MVNHLLSTSESEFTSNVHGAVVSTRPCSRTSVSAVAASDGAESDVSVSLWNANGTGFVSSLNRVTSTTRSLSPVETRRKNTYKRGIISHRPLTTMKSSPQLLKHSAEEDWNIHTSIETNNSLHMEKRRKKLEECFIQNPAVYTTAEDSLGIRSLRSSYNLYRSIISC</sequence>
<proteinExistence type="predicted"/>
<reference evidence="2" key="1">
    <citation type="submission" date="2023-11" db="UniProtKB">
        <authorList>
            <consortium name="WormBaseParasite"/>
        </authorList>
    </citation>
    <scope>IDENTIFICATION</scope>
</reference>
<organism evidence="1 2">
    <name type="scientific">Schistosoma margrebowiei</name>
    <dbReference type="NCBI Taxonomy" id="48269"/>
    <lineage>
        <taxon>Eukaryota</taxon>
        <taxon>Metazoa</taxon>
        <taxon>Spiralia</taxon>
        <taxon>Lophotrochozoa</taxon>
        <taxon>Platyhelminthes</taxon>
        <taxon>Trematoda</taxon>
        <taxon>Digenea</taxon>
        <taxon>Strigeidida</taxon>
        <taxon>Schistosomatoidea</taxon>
        <taxon>Schistosomatidae</taxon>
        <taxon>Schistosoma</taxon>
    </lineage>
</organism>
<evidence type="ECO:0000313" key="1">
    <source>
        <dbReference type="Proteomes" id="UP000050790"/>
    </source>
</evidence>
<dbReference type="WBParaSite" id="SMRG1_24620.1">
    <property type="protein sequence ID" value="SMRG1_24620.1"/>
    <property type="gene ID" value="SMRG1_24620"/>
</dbReference>
<dbReference type="AlphaFoldDB" id="A0AA84ZC76"/>
<dbReference type="Proteomes" id="UP000050790">
    <property type="component" value="Unassembled WGS sequence"/>
</dbReference>
<protein>
    <submittedName>
        <fullName evidence="2">Uncharacterized protein</fullName>
    </submittedName>
</protein>
<accession>A0AA84ZC76</accession>